<protein>
    <submittedName>
        <fullName evidence="2">Uncharacterized protein</fullName>
    </submittedName>
</protein>
<keyword evidence="3" id="KW-1185">Reference proteome</keyword>
<feature type="region of interest" description="Disordered" evidence="1">
    <location>
        <begin position="1"/>
        <end position="31"/>
    </location>
</feature>
<evidence type="ECO:0000256" key="1">
    <source>
        <dbReference type="SAM" id="MobiDB-lite"/>
    </source>
</evidence>
<dbReference type="Proteomes" id="UP000824120">
    <property type="component" value="Chromosome 3"/>
</dbReference>
<evidence type="ECO:0000313" key="3">
    <source>
        <dbReference type="Proteomes" id="UP000824120"/>
    </source>
</evidence>
<sequence length="74" mass="8060">MIHRRGRKRTSARRRPLNHSGVRERSGAGGARHHCFAVECEREATLASGEENEVGEGAVMAVKRFFSQIGGAVA</sequence>
<dbReference type="AlphaFoldDB" id="A0A9J5ZS13"/>
<gene>
    <name evidence="2" type="ORF">H5410_014825</name>
</gene>
<accession>A0A9J5ZS13</accession>
<feature type="compositionally biased region" description="Basic residues" evidence="1">
    <location>
        <begin position="1"/>
        <end position="17"/>
    </location>
</feature>
<name>A0A9J5ZS13_SOLCO</name>
<comment type="caution">
    <text evidence="2">The sequence shown here is derived from an EMBL/GenBank/DDBJ whole genome shotgun (WGS) entry which is preliminary data.</text>
</comment>
<proteinExistence type="predicted"/>
<organism evidence="2 3">
    <name type="scientific">Solanum commersonii</name>
    <name type="common">Commerson's wild potato</name>
    <name type="synonym">Commerson's nightshade</name>
    <dbReference type="NCBI Taxonomy" id="4109"/>
    <lineage>
        <taxon>Eukaryota</taxon>
        <taxon>Viridiplantae</taxon>
        <taxon>Streptophyta</taxon>
        <taxon>Embryophyta</taxon>
        <taxon>Tracheophyta</taxon>
        <taxon>Spermatophyta</taxon>
        <taxon>Magnoliopsida</taxon>
        <taxon>eudicotyledons</taxon>
        <taxon>Gunneridae</taxon>
        <taxon>Pentapetalae</taxon>
        <taxon>asterids</taxon>
        <taxon>lamiids</taxon>
        <taxon>Solanales</taxon>
        <taxon>Solanaceae</taxon>
        <taxon>Solanoideae</taxon>
        <taxon>Solaneae</taxon>
        <taxon>Solanum</taxon>
    </lineage>
</organism>
<reference evidence="2 3" key="1">
    <citation type="submission" date="2020-09" db="EMBL/GenBank/DDBJ databases">
        <title>De no assembly of potato wild relative species, Solanum commersonii.</title>
        <authorList>
            <person name="Cho K."/>
        </authorList>
    </citation>
    <scope>NUCLEOTIDE SEQUENCE [LARGE SCALE GENOMIC DNA]</scope>
    <source>
        <strain evidence="2">LZ3.2</strain>
        <tissue evidence="2">Leaf</tissue>
    </source>
</reference>
<evidence type="ECO:0000313" key="2">
    <source>
        <dbReference type="EMBL" id="KAG5615001.1"/>
    </source>
</evidence>
<dbReference type="EMBL" id="JACXVP010000003">
    <property type="protein sequence ID" value="KAG5615001.1"/>
    <property type="molecule type" value="Genomic_DNA"/>
</dbReference>